<dbReference type="PANTHER" id="PTHR33799:SF1">
    <property type="entry name" value="PTS SYSTEM MANNOSE-SPECIFIC EIIAB COMPONENT-RELATED"/>
    <property type="match status" value="1"/>
</dbReference>
<dbReference type="Pfam" id="PF03610">
    <property type="entry name" value="EIIA-man"/>
    <property type="match status" value="1"/>
</dbReference>
<protein>
    <submittedName>
        <fullName evidence="4">Phosphotransferase system, mannose/fructose-specific component IIA</fullName>
    </submittedName>
</protein>
<dbReference type="PANTHER" id="PTHR33799">
    <property type="entry name" value="PTS PERMEASE-RELATED-RELATED"/>
    <property type="match status" value="1"/>
</dbReference>
<evidence type="ECO:0000259" key="3">
    <source>
        <dbReference type="PROSITE" id="PS51096"/>
    </source>
</evidence>
<dbReference type="STRING" id="1458426.SMCB_2124"/>
<dbReference type="InterPro" id="IPR051471">
    <property type="entry name" value="Bacterial_PTS_sugar_comp"/>
</dbReference>
<dbReference type="OrthoDB" id="8795346at2"/>
<dbReference type="AlphaFoldDB" id="A0A060NRJ7"/>
<dbReference type="Gene3D" id="3.40.50.510">
    <property type="entry name" value="Phosphotransferase system, mannose-type IIA component"/>
    <property type="match status" value="1"/>
</dbReference>
<reference evidence="4 5" key="1">
    <citation type="journal article" date="2014" name="Nat. Commun.">
        <title>Physiological and genomic features of highly alkaliphilic hydrogen-utilizing Betaproteobacteria from a continental serpentinizing site.</title>
        <authorList>
            <person name="Suzuki S."/>
            <person name="Kuenen J.G."/>
            <person name="Schipper K."/>
            <person name="van der Velde S."/>
            <person name="Ishii S."/>
            <person name="Wu A."/>
            <person name="Sorokin D.Y."/>
            <person name="Tenney A."/>
            <person name="Meng X.Y."/>
            <person name="Morrill P.L."/>
            <person name="Kamagata Y."/>
            <person name="Muyzer G."/>
            <person name="Nealson K.H."/>
        </authorList>
    </citation>
    <scope>NUCLEOTIDE SEQUENCE [LARGE SCALE GENOMIC DNA]</scope>
    <source>
        <strain evidence="4 5">B1</strain>
    </source>
</reference>
<keyword evidence="1 4" id="KW-0808">Transferase</keyword>
<dbReference type="InterPro" id="IPR036662">
    <property type="entry name" value="PTS_EIIA_man-typ_sf"/>
</dbReference>
<feature type="compositionally biased region" description="Polar residues" evidence="2">
    <location>
        <begin position="131"/>
        <end position="144"/>
    </location>
</feature>
<dbReference type="KEGG" id="cbab:SMCB_2124"/>
<dbReference type="RefSeq" id="WP_034110309.1">
    <property type="nucleotide sequence ID" value="NZ_AP014569.1"/>
</dbReference>
<organism evidence="4 5">
    <name type="scientific">Serpentinimonas maccroryi</name>
    <dbReference type="NCBI Taxonomy" id="1458426"/>
    <lineage>
        <taxon>Bacteria</taxon>
        <taxon>Pseudomonadati</taxon>
        <taxon>Pseudomonadota</taxon>
        <taxon>Betaproteobacteria</taxon>
        <taxon>Burkholderiales</taxon>
        <taxon>Comamonadaceae</taxon>
        <taxon>Serpentinimonas</taxon>
    </lineage>
</organism>
<feature type="region of interest" description="Disordered" evidence="2">
    <location>
        <begin position="130"/>
        <end position="151"/>
    </location>
</feature>
<evidence type="ECO:0000313" key="4">
    <source>
        <dbReference type="EMBL" id="BAO84352.1"/>
    </source>
</evidence>
<dbReference type="PROSITE" id="PS51096">
    <property type="entry name" value="PTS_EIIA_TYPE_4"/>
    <property type="match status" value="1"/>
</dbReference>
<proteinExistence type="predicted"/>
<dbReference type="GO" id="GO:0009401">
    <property type="term" value="P:phosphoenolpyruvate-dependent sugar phosphotransferase system"/>
    <property type="evidence" value="ECO:0007669"/>
    <property type="project" value="InterPro"/>
</dbReference>
<evidence type="ECO:0000256" key="1">
    <source>
        <dbReference type="ARBA" id="ARBA00022679"/>
    </source>
</evidence>
<dbReference type="GO" id="GO:0016020">
    <property type="term" value="C:membrane"/>
    <property type="evidence" value="ECO:0007669"/>
    <property type="project" value="InterPro"/>
</dbReference>
<dbReference type="EMBL" id="AP014569">
    <property type="protein sequence ID" value="BAO84352.1"/>
    <property type="molecule type" value="Genomic_DNA"/>
</dbReference>
<dbReference type="HOGENOM" id="CLU_123235_0_0_4"/>
<dbReference type="Proteomes" id="UP000066014">
    <property type="component" value="Chromosome"/>
</dbReference>
<dbReference type="InterPro" id="IPR004701">
    <property type="entry name" value="PTS_EIIA_man-typ"/>
</dbReference>
<evidence type="ECO:0000256" key="2">
    <source>
        <dbReference type="SAM" id="MobiDB-lite"/>
    </source>
</evidence>
<name>A0A060NRJ7_9BURK</name>
<feature type="domain" description="PTS EIIA type-4" evidence="3">
    <location>
        <begin position="1"/>
        <end position="122"/>
    </location>
</feature>
<gene>
    <name evidence="4" type="ORF">SMCB_2124</name>
</gene>
<dbReference type="SUPFAM" id="SSF53062">
    <property type="entry name" value="PTS system fructose IIA component-like"/>
    <property type="match status" value="1"/>
</dbReference>
<evidence type="ECO:0000313" key="5">
    <source>
        <dbReference type="Proteomes" id="UP000066014"/>
    </source>
</evidence>
<keyword evidence="5" id="KW-1185">Reference proteome</keyword>
<accession>A0A060NRJ7</accession>
<dbReference type="GO" id="GO:0016740">
    <property type="term" value="F:transferase activity"/>
    <property type="evidence" value="ECO:0007669"/>
    <property type="project" value="UniProtKB-KW"/>
</dbReference>
<sequence length="151" mass="16128">MNGIIVIAHAPLASALRECVLHVFPDAAPCLQALDIPAQQTPEASLEQLRALLRESGASDHLLLTDLVGATPCNVASQSTDGVHTRLLAGVNLPMLLRAVSYRHEALDTLCERAQQGGTLGVLMLPGIPAQAQQRSHTSPTHAQNQRDHQQ</sequence>